<dbReference type="InterPro" id="IPR050131">
    <property type="entry name" value="Peptidase_S8_subtilisin-like"/>
</dbReference>
<evidence type="ECO:0000313" key="8">
    <source>
        <dbReference type="Proteomes" id="UP000183760"/>
    </source>
</evidence>
<dbReference type="CDD" id="cd00306">
    <property type="entry name" value="Peptidases_S8_S53"/>
    <property type="match status" value="1"/>
</dbReference>
<dbReference type="EMBL" id="BJXR01000049">
    <property type="protein sequence ID" value="GEN11716.1"/>
    <property type="molecule type" value="Genomic_DNA"/>
</dbReference>
<gene>
    <name evidence="6" type="ORF">MFU01_67530</name>
    <name evidence="7" type="ORF">SAMN05443572_11578</name>
</gene>
<dbReference type="PANTHER" id="PTHR43806:SF11">
    <property type="entry name" value="CEREVISIN-RELATED"/>
    <property type="match status" value="1"/>
</dbReference>
<keyword evidence="4" id="KW-0720">Serine protease</keyword>
<protein>
    <submittedName>
        <fullName evidence="7">Subtilase family protein</fullName>
    </submittedName>
</protein>
<feature type="domain" description="Peptidase S8/S53" evidence="5">
    <location>
        <begin position="38"/>
        <end position="314"/>
    </location>
</feature>
<keyword evidence="3" id="KW-0378">Hydrolase</keyword>
<keyword evidence="8" id="KW-1185">Reference proteome</keyword>
<proteinExistence type="inferred from homology"/>
<dbReference type="InterPro" id="IPR000209">
    <property type="entry name" value="Peptidase_S8/S53_dom"/>
</dbReference>
<dbReference type="Proteomes" id="UP000183760">
    <property type="component" value="Unassembled WGS sequence"/>
</dbReference>
<dbReference type="AlphaFoldDB" id="A0A511TC09"/>
<reference evidence="6 9" key="2">
    <citation type="submission" date="2019-07" db="EMBL/GenBank/DDBJ databases">
        <title>Whole genome shotgun sequence of Myxococcus fulvus NBRC 100333.</title>
        <authorList>
            <person name="Hosoyama A."/>
            <person name="Uohara A."/>
            <person name="Ohji S."/>
            <person name="Ichikawa N."/>
        </authorList>
    </citation>
    <scope>NUCLEOTIDE SEQUENCE [LARGE SCALE GENOMIC DNA]</scope>
    <source>
        <strain evidence="6 9">NBRC 100333</strain>
    </source>
</reference>
<sequence>MSLGAYRVYEADSRDTYMEEDAEFAKMLKLAGPRMHPVTIAVTDTGIYADRPGGAYFQATEKYLRSHLAGTSSHPVSWHRKDFCRIMADGTVGSAPPVTSDSMWHGTAVAGQAAWGTDMIKLVDCRVTCDFTQNLPTKQVDLEARYVAAFDFAHARGARVVNISQSGISSNAEDSAFRDAMLKHSDMLFVGNAGNVRFQAAAGVFSRRRRDDIPNLLLVGGCTPDGAMERSLDGMTQGWGWSPELVDIAVPGDYQELYTVPGLARAEGLETYRDMGVSFGCPVASNIAAKMMLLCPSLTPEQTRKMIMASSRTMPNLKGKNRVNGMISPMSCYEAAYRRWVPFR</sequence>
<evidence type="ECO:0000313" key="9">
    <source>
        <dbReference type="Proteomes" id="UP000321514"/>
    </source>
</evidence>
<evidence type="ECO:0000256" key="2">
    <source>
        <dbReference type="ARBA" id="ARBA00022670"/>
    </source>
</evidence>
<dbReference type="EMBL" id="FOIB01000015">
    <property type="protein sequence ID" value="SEU40312.1"/>
    <property type="molecule type" value="Genomic_DNA"/>
</dbReference>
<dbReference type="STRING" id="1334629.MFUL124B02_09355"/>
<name>A0A511TC09_MYXFU</name>
<evidence type="ECO:0000259" key="5">
    <source>
        <dbReference type="Pfam" id="PF00082"/>
    </source>
</evidence>
<comment type="caution">
    <text evidence="6">The sequence shown here is derived from an EMBL/GenBank/DDBJ whole genome shotgun (WGS) entry which is preliminary data.</text>
</comment>
<dbReference type="PANTHER" id="PTHR43806">
    <property type="entry name" value="PEPTIDASE S8"/>
    <property type="match status" value="1"/>
</dbReference>
<keyword evidence="2" id="KW-0645">Protease</keyword>
<dbReference type="GO" id="GO:0006508">
    <property type="term" value="P:proteolysis"/>
    <property type="evidence" value="ECO:0007669"/>
    <property type="project" value="UniProtKB-KW"/>
</dbReference>
<dbReference type="InterPro" id="IPR036852">
    <property type="entry name" value="Peptidase_S8/S53_dom_sf"/>
</dbReference>
<dbReference type="PRINTS" id="PR00723">
    <property type="entry name" value="SUBTILISIN"/>
</dbReference>
<evidence type="ECO:0000256" key="1">
    <source>
        <dbReference type="ARBA" id="ARBA00011073"/>
    </source>
</evidence>
<reference evidence="7 8" key="1">
    <citation type="submission" date="2016-10" db="EMBL/GenBank/DDBJ databases">
        <authorList>
            <person name="Varghese N."/>
            <person name="Submissions S."/>
        </authorList>
    </citation>
    <scope>NUCLEOTIDE SEQUENCE [LARGE SCALE GENOMIC DNA]</scope>
    <source>
        <strain evidence="7 8">DSM 16525</strain>
    </source>
</reference>
<evidence type="ECO:0000256" key="3">
    <source>
        <dbReference type="ARBA" id="ARBA00022801"/>
    </source>
</evidence>
<evidence type="ECO:0000313" key="6">
    <source>
        <dbReference type="EMBL" id="GEN11716.1"/>
    </source>
</evidence>
<dbReference type="GO" id="GO:0004252">
    <property type="term" value="F:serine-type endopeptidase activity"/>
    <property type="evidence" value="ECO:0007669"/>
    <property type="project" value="InterPro"/>
</dbReference>
<evidence type="ECO:0000256" key="4">
    <source>
        <dbReference type="ARBA" id="ARBA00022825"/>
    </source>
</evidence>
<dbReference type="Proteomes" id="UP000321514">
    <property type="component" value="Unassembled WGS sequence"/>
</dbReference>
<comment type="similarity">
    <text evidence="1">Belongs to the peptidase S8 family.</text>
</comment>
<dbReference type="SUPFAM" id="SSF52743">
    <property type="entry name" value="Subtilisin-like"/>
    <property type="match status" value="1"/>
</dbReference>
<dbReference type="Gene3D" id="3.40.50.200">
    <property type="entry name" value="Peptidase S8/S53 domain"/>
    <property type="match status" value="1"/>
</dbReference>
<dbReference type="InterPro" id="IPR015500">
    <property type="entry name" value="Peptidase_S8_subtilisin-rel"/>
</dbReference>
<organism evidence="6 9">
    <name type="scientific">Myxococcus fulvus</name>
    <dbReference type="NCBI Taxonomy" id="33"/>
    <lineage>
        <taxon>Bacteria</taxon>
        <taxon>Pseudomonadati</taxon>
        <taxon>Myxococcota</taxon>
        <taxon>Myxococcia</taxon>
        <taxon>Myxococcales</taxon>
        <taxon>Cystobacterineae</taxon>
        <taxon>Myxococcaceae</taxon>
        <taxon>Myxococcus</taxon>
    </lineage>
</organism>
<dbReference type="Pfam" id="PF00082">
    <property type="entry name" value="Peptidase_S8"/>
    <property type="match status" value="1"/>
</dbReference>
<evidence type="ECO:0000313" key="7">
    <source>
        <dbReference type="EMBL" id="SEU40312.1"/>
    </source>
</evidence>
<accession>A0A511TC09</accession>